<keyword evidence="4 17" id="KW-0716">Sensory transduction</keyword>
<feature type="transmembrane region" description="Helical" evidence="18">
    <location>
        <begin position="185"/>
        <end position="206"/>
    </location>
</feature>
<dbReference type="Proteomes" id="UP000189704">
    <property type="component" value="Unplaced"/>
</dbReference>
<evidence type="ECO:0000256" key="4">
    <source>
        <dbReference type="ARBA" id="ARBA00022606"/>
    </source>
</evidence>
<keyword evidence="9 17" id="KW-0675">Receptor</keyword>
<keyword evidence="6 18" id="KW-1133">Transmembrane helix</keyword>
<keyword evidence="8 17" id="KW-0472">Membrane</keyword>
<feature type="transmembrane region" description="Helical" evidence="18">
    <location>
        <begin position="262"/>
        <end position="285"/>
    </location>
</feature>
<name>A0A1U7TCK0_CARSF</name>
<evidence type="ECO:0000256" key="16">
    <source>
        <dbReference type="RuleBase" id="RU004423"/>
    </source>
</evidence>
<organism evidence="20 21">
    <name type="scientific">Carlito syrichta</name>
    <name type="common">Philippine tarsier</name>
    <name type="synonym">Tarsius syrichta</name>
    <dbReference type="NCBI Taxonomy" id="1868482"/>
    <lineage>
        <taxon>Eukaryota</taxon>
        <taxon>Metazoa</taxon>
        <taxon>Chordata</taxon>
        <taxon>Craniata</taxon>
        <taxon>Vertebrata</taxon>
        <taxon>Euteleostomi</taxon>
        <taxon>Mammalia</taxon>
        <taxon>Eutheria</taxon>
        <taxon>Euarchontoglires</taxon>
        <taxon>Primates</taxon>
        <taxon>Haplorrhini</taxon>
        <taxon>Tarsiiformes</taxon>
        <taxon>Tarsiidae</taxon>
        <taxon>Carlito</taxon>
    </lineage>
</organism>
<comment type="catalytic activity">
    <reaction evidence="13">
        <text>Ca(2+)(in) = Ca(2+)(out)</text>
        <dbReference type="Rhea" id="RHEA:29671"/>
        <dbReference type="ChEBI" id="CHEBI:29108"/>
    </reaction>
</comment>
<dbReference type="GeneID" id="103258239"/>
<evidence type="ECO:0000256" key="1">
    <source>
        <dbReference type="ARBA" id="ARBA00004141"/>
    </source>
</evidence>
<dbReference type="GO" id="GO:0004930">
    <property type="term" value="F:G protein-coupled receptor activity"/>
    <property type="evidence" value="ECO:0007669"/>
    <property type="project" value="UniProtKB-KW"/>
</dbReference>
<evidence type="ECO:0000256" key="3">
    <source>
        <dbReference type="ARBA" id="ARBA00022480"/>
    </source>
</evidence>
<evidence type="ECO:0000313" key="20">
    <source>
        <dbReference type="Proteomes" id="UP000189704"/>
    </source>
</evidence>
<dbReference type="SUPFAM" id="SSF81321">
    <property type="entry name" value="Family A G protein-coupled receptor-like"/>
    <property type="match status" value="1"/>
</dbReference>
<evidence type="ECO:0000256" key="9">
    <source>
        <dbReference type="ARBA" id="ARBA00023170"/>
    </source>
</evidence>
<evidence type="ECO:0000256" key="12">
    <source>
        <dbReference type="ARBA" id="ARBA00036196"/>
    </source>
</evidence>
<comment type="subcellular location">
    <subcellularLocation>
        <location evidence="1 17">Membrane</location>
        <topology evidence="1 17">Multi-pass membrane protein</topology>
    </subcellularLocation>
</comment>
<comment type="catalytic activity">
    <reaction evidence="12">
        <text>3',5'-cyclic AMP(in) = 3',5'-cyclic AMP(out)</text>
        <dbReference type="Rhea" id="RHEA:76223"/>
        <dbReference type="ChEBI" id="CHEBI:58165"/>
    </reaction>
</comment>
<dbReference type="InterPro" id="IPR017452">
    <property type="entry name" value="GPCR_Rhodpsn_7TM"/>
</dbReference>
<evidence type="ECO:0000256" key="14">
    <source>
        <dbReference type="ARBA" id="ARBA00049946"/>
    </source>
</evidence>
<evidence type="ECO:0000256" key="2">
    <source>
        <dbReference type="ARBA" id="ARBA00007376"/>
    </source>
</evidence>
<dbReference type="GO" id="GO:0033038">
    <property type="term" value="F:bitter taste receptor activity"/>
    <property type="evidence" value="ECO:0007669"/>
    <property type="project" value="InterPro"/>
</dbReference>
<keyword evidence="11 17" id="KW-0807">Transducer</keyword>
<gene>
    <name evidence="21" type="primary">TAS2R14</name>
</gene>
<dbReference type="CDD" id="cd15019">
    <property type="entry name" value="7tm_TAS2R14-like"/>
    <property type="match status" value="1"/>
</dbReference>
<dbReference type="Gene3D" id="1.20.1070.10">
    <property type="entry name" value="Rhodopsin 7-helix transmembrane proteins"/>
    <property type="match status" value="1"/>
</dbReference>
<feature type="transmembrane region" description="Helical" evidence="18">
    <location>
        <begin position="57"/>
        <end position="76"/>
    </location>
</feature>
<protein>
    <recommendedName>
        <fullName evidence="17">Taste receptor type 2</fullName>
    </recommendedName>
</protein>
<dbReference type="CTD" id="50840"/>
<dbReference type="InterPro" id="IPR007960">
    <property type="entry name" value="TAS2R"/>
</dbReference>
<evidence type="ECO:0000256" key="15">
    <source>
        <dbReference type="ARBA" id="ARBA00050010"/>
    </source>
</evidence>
<feature type="transmembrane region" description="Helical" evidence="18">
    <location>
        <begin position="96"/>
        <end position="122"/>
    </location>
</feature>
<evidence type="ECO:0000259" key="19">
    <source>
        <dbReference type="PROSITE" id="PS50262"/>
    </source>
</evidence>
<sequence length="316" mass="35594">MGSVIKSTLTLILSVEFIIGNLGNGFIVLVNCVDWIKRRKLSLADQILTALAISRIGLLWLMIVSWCVSVFYPALFETQEILRTLNVTWTVTNHCSIWLATSLSTLYFLKIAMFSNSVFLYLKWRIKKVILVILLVALVLLVFNIALTNILVNAWISGCRRNKTCSSGSSDYAQVTSSLLLTNTMFIFIPFTLTLTTFLLLIFSLWKHLKKMKHSVNGSRDASTKVHIKAMQTIVAFLLLYTVFFLSFFLPVWSSELLDKNMIIMFCQVIAIVYPSGHSCVLILANNKLRQTSLLVLGCRFKDSETSGHGPLTESS</sequence>
<dbReference type="OrthoDB" id="8876749at2759"/>
<accession>A0A1U7TCK0</accession>
<keyword evidence="10" id="KW-0325">Glycoprotein</keyword>
<dbReference type="Pfam" id="PF05296">
    <property type="entry name" value="TAS2R"/>
    <property type="match status" value="1"/>
</dbReference>
<dbReference type="GO" id="GO:0005886">
    <property type="term" value="C:plasma membrane"/>
    <property type="evidence" value="ECO:0007669"/>
    <property type="project" value="UniProtKB-ARBA"/>
</dbReference>
<evidence type="ECO:0000256" key="13">
    <source>
        <dbReference type="ARBA" id="ARBA00036634"/>
    </source>
</evidence>
<keyword evidence="3 17" id="KW-0919">Taste</keyword>
<evidence type="ECO:0000256" key="11">
    <source>
        <dbReference type="ARBA" id="ARBA00023224"/>
    </source>
</evidence>
<dbReference type="PANTHER" id="PTHR11394">
    <property type="entry name" value="TASTE RECEPTOR TYPE 2"/>
    <property type="match status" value="1"/>
</dbReference>
<evidence type="ECO:0000256" key="10">
    <source>
        <dbReference type="ARBA" id="ARBA00023180"/>
    </source>
</evidence>
<evidence type="ECO:0000256" key="18">
    <source>
        <dbReference type="SAM" id="Phobius"/>
    </source>
</evidence>
<evidence type="ECO:0000256" key="7">
    <source>
        <dbReference type="ARBA" id="ARBA00023040"/>
    </source>
</evidence>
<dbReference type="KEGG" id="csyr:103258239"/>
<proteinExistence type="inferred from homology"/>
<dbReference type="PANTHER" id="PTHR11394:SF23">
    <property type="entry name" value="TASTE RECEPTOR TYPE 2 MEMBER 14"/>
    <property type="match status" value="1"/>
</dbReference>
<feature type="transmembrane region" description="Helical" evidence="18">
    <location>
        <begin position="129"/>
        <end position="152"/>
    </location>
</feature>
<dbReference type="PROSITE" id="PS50262">
    <property type="entry name" value="G_PROTEIN_RECEP_F1_2"/>
    <property type="match status" value="1"/>
</dbReference>
<evidence type="ECO:0000313" key="21">
    <source>
        <dbReference type="RefSeq" id="XP_008054123.1"/>
    </source>
</evidence>
<feature type="domain" description="G-protein coupled receptors family 1 profile" evidence="19">
    <location>
        <begin position="23"/>
        <end position="250"/>
    </location>
</feature>
<comment type="similarity">
    <text evidence="2 16">Belongs to the G-protein coupled receptor T2R family.</text>
</comment>
<evidence type="ECO:0000256" key="5">
    <source>
        <dbReference type="ARBA" id="ARBA00022692"/>
    </source>
</evidence>
<evidence type="ECO:0000256" key="6">
    <source>
        <dbReference type="ARBA" id="ARBA00022989"/>
    </source>
</evidence>
<evidence type="ECO:0000256" key="8">
    <source>
        <dbReference type="ARBA" id="ARBA00023136"/>
    </source>
</evidence>
<keyword evidence="5 17" id="KW-0812">Transmembrane</keyword>
<evidence type="ECO:0000256" key="17">
    <source>
        <dbReference type="RuleBase" id="RU004424"/>
    </source>
</evidence>
<comment type="function">
    <text evidence="14">Gustducin-linked G-protein coupled receptor that plays a role in the perception of bitterness. The activity of this receptor stimulates GNAT3, activating the gustducin G-protein pathway. Likely plays a role in sensing the chemical composition of the gastrointestinal content and other extra-oral tissues via the inhibitory G-protein pathways.</text>
</comment>
<dbReference type="AlphaFoldDB" id="A0A1U7TCK0"/>
<dbReference type="RefSeq" id="XP_008054123.1">
    <property type="nucleotide sequence ID" value="XM_008055932.1"/>
</dbReference>
<feature type="transmembrane region" description="Helical" evidence="18">
    <location>
        <begin position="12"/>
        <end position="36"/>
    </location>
</feature>
<dbReference type="FunFam" id="1.20.1070.10:FF:000042">
    <property type="entry name" value="Taste receptor type 2 member 7"/>
    <property type="match status" value="1"/>
</dbReference>
<keyword evidence="20" id="KW-1185">Reference proteome</keyword>
<comment type="subunit">
    <text evidence="15">Core component of the TAS2R14-GNAI1 complex, consisting of TAS2R14, GNAI1, GNB1 and GNG2; within the complex interacts with GNAI1. Core component of the TAS2R14-GNAT3 complex, consisting of TAS2R14, GNAT3, GNB1 and GNG2; within the complex interacts with GNAT3. Core component of the TAS2R14-GNAS2 complex, consisting of TAS2R14, GNAS2, GNB1 and GNG2; within the complex interacts with GNAS2.</text>
</comment>
<keyword evidence="7 17" id="KW-0297">G-protein coupled receptor</keyword>
<feature type="transmembrane region" description="Helical" evidence="18">
    <location>
        <begin position="226"/>
        <end position="250"/>
    </location>
</feature>
<reference evidence="21" key="1">
    <citation type="submission" date="2025-08" db="UniProtKB">
        <authorList>
            <consortium name="RefSeq"/>
        </authorList>
    </citation>
    <scope>IDENTIFICATION</scope>
</reference>